<organism evidence="2 3">
    <name type="scientific">Dyadobacter jiangsuensis</name>
    <dbReference type="NCBI Taxonomy" id="1591085"/>
    <lineage>
        <taxon>Bacteria</taxon>
        <taxon>Pseudomonadati</taxon>
        <taxon>Bacteroidota</taxon>
        <taxon>Cytophagia</taxon>
        <taxon>Cytophagales</taxon>
        <taxon>Spirosomataceae</taxon>
        <taxon>Dyadobacter</taxon>
    </lineage>
</organism>
<dbReference type="PROSITE" id="PS50943">
    <property type="entry name" value="HTH_CROC1"/>
    <property type="match status" value="1"/>
</dbReference>
<dbReference type="AlphaFoldDB" id="A0A2P8FZK5"/>
<dbReference type="SUPFAM" id="SSF47413">
    <property type="entry name" value="lambda repressor-like DNA-binding domains"/>
    <property type="match status" value="1"/>
</dbReference>
<sequence length="81" mass="9457">MKDQENIGRIEQYVIDYVRELRVSNNLLQEDIATILGTTKAFISNAESTNHRAKYNLKHIDKLAQHFNLSPRDFLPEKTLQ</sequence>
<dbReference type="SMART" id="SM00530">
    <property type="entry name" value="HTH_XRE"/>
    <property type="match status" value="1"/>
</dbReference>
<keyword evidence="3" id="KW-1185">Reference proteome</keyword>
<name>A0A2P8FZK5_9BACT</name>
<comment type="caution">
    <text evidence="2">The sequence shown here is derived from an EMBL/GenBank/DDBJ whole genome shotgun (WGS) entry which is preliminary data.</text>
</comment>
<dbReference type="Proteomes" id="UP000241964">
    <property type="component" value="Unassembled WGS sequence"/>
</dbReference>
<dbReference type="OrthoDB" id="1098513at2"/>
<feature type="domain" description="HTH cro/C1-type" evidence="1">
    <location>
        <begin position="18"/>
        <end position="74"/>
    </location>
</feature>
<dbReference type="CDD" id="cd00093">
    <property type="entry name" value="HTH_XRE"/>
    <property type="match status" value="1"/>
</dbReference>
<dbReference type="InterPro" id="IPR010982">
    <property type="entry name" value="Lambda_DNA-bd_dom_sf"/>
</dbReference>
<dbReference type="Pfam" id="PF01381">
    <property type="entry name" value="HTH_3"/>
    <property type="match status" value="1"/>
</dbReference>
<proteinExistence type="predicted"/>
<dbReference type="Gene3D" id="1.10.260.40">
    <property type="entry name" value="lambda repressor-like DNA-binding domains"/>
    <property type="match status" value="1"/>
</dbReference>
<protein>
    <submittedName>
        <fullName evidence="2">Helix-turn-helix protein</fullName>
    </submittedName>
</protein>
<evidence type="ECO:0000313" key="3">
    <source>
        <dbReference type="Proteomes" id="UP000241964"/>
    </source>
</evidence>
<dbReference type="InterPro" id="IPR001387">
    <property type="entry name" value="Cro/C1-type_HTH"/>
</dbReference>
<gene>
    <name evidence="2" type="ORF">CLV60_10810</name>
</gene>
<dbReference type="RefSeq" id="WP_106596578.1">
    <property type="nucleotide sequence ID" value="NZ_PYAS01000008.1"/>
</dbReference>
<reference evidence="2 3" key="1">
    <citation type="submission" date="2018-03" db="EMBL/GenBank/DDBJ databases">
        <title>Genomic Encyclopedia of Archaeal and Bacterial Type Strains, Phase II (KMG-II): from individual species to whole genera.</title>
        <authorList>
            <person name="Goeker M."/>
        </authorList>
    </citation>
    <scope>NUCLEOTIDE SEQUENCE [LARGE SCALE GENOMIC DNA]</scope>
    <source>
        <strain evidence="2 3">DSM 29057</strain>
    </source>
</reference>
<dbReference type="GO" id="GO:0003677">
    <property type="term" value="F:DNA binding"/>
    <property type="evidence" value="ECO:0007669"/>
    <property type="project" value="InterPro"/>
</dbReference>
<evidence type="ECO:0000313" key="2">
    <source>
        <dbReference type="EMBL" id="PSL27156.1"/>
    </source>
</evidence>
<dbReference type="EMBL" id="PYAS01000008">
    <property type="protein sequence ID" value="PSL27156.1"/>
    <property type="molecule type" value="Genomic_DNA"/>
</dbReference>
<accession>A0A2P8FZK5</accession>
<evidence type="ECO:0000259" key="1">
    <source>
        <dbReference type="PROSITE" id="PS50943"/>
    </source>
</evidence>